<feature type="chain" id="PRO_5008788227" description="PSI domain-containing protein" evidence="9">
    <location>
        <begin position="28"/>
        <end position="471"/>
    </location>
</feature>
<keyword evidence="6" id="KW-0325">Glycoprotein</keyword>
<comment type="subcellular location">
    <subcellularLocation>
        <location evidence="1">Membrane</location>
        <topology evidence="1">Single-pass type I membrane protein</topology>
    </subcellularLocation>
</comment>
<feature type="signal peptide" evidence="9">
    <location>
        <begin position="1"/>
        <end position="27"/>
    </location>
</feature>
<dbReference type="AlphaFoldDB" id="R7UQG2"/>
<dbReference type="Proteomes" id="UP000014760">
    <property type="component" value="Unassembled WGS sequence"/>
</dbReference>
<dbReference type="EMBL" id="KB301364">
    <property type="protein sequence ID" value="ELU05641.1"/>
    <property type="molecule type" value="Genomic_DNA"/>
</dbReference>
<evidence type="ECO:0000256" key="2">
    <source>
        <dbReference type="ARBA" id="ARBA00022692"/>
    </source>
</evidence>
<reference evidence="12" key="3">
    <citation type="submission" date="2015-06" db="UniProtKB">
        <authorList>
            <consortium name="EnsemblMetazoa"/>
        </authorList>
    </citation>
    <scope>IDENTIFICATION</scope>
</reference>
<feature type="domain" description="PSI" evidence="10">
    <location>
        <begin position="324"/>
        <end position="369"/>
    </location>
</feature>
<dbReference type="GO" id="GO:0016020">
    <property type="term" value="C:membrane"/>
    <property type="evidence" value="ECO:0007669"/>
    <property type="project" value="UniProtKB-SubCell"/>
</dbReference>
<sequence>MAAGVSIYSHSWLKIALFAIFLLATNGVEDVRYSVTDLDESYYVDFVPLSRSRRAAEDNVTITTNDAVTSELTSTLASTRRPDDATTSVVTATPSPPPFRQTTGTPELVELVNDHAYYVSSIVLEKKVEEFWLTEDKWALGRVHGTLSHSHRTASTIDLSFKFLFYGHEVSAITIATGGFVYMSPFLHQWLTTTQYIAPLMANFDTQLGNNSNVRYYDNGTTFVVWWEDIYLQDQHEAGSFSFQALLSQDGTIVFSYKDLPVSVDNLMTKEHPVKVGLSDAYYFDQEISRSGVLKRTIYEYHRVEIQQNVLKANSAVIITPLPTCILMKSCASCLLAHIGFNCGWCPKIERCSDGKDRMRQEWLRYGCDQKSQNTAHVEQCPLIKDGQKQEGASSKLALLALIPLFVLLGSGIAWVAYAYMNPQTKSGQWLIEHRPSNLKNRLSEVRFWKREESGEKYEVSVTPDGNESVA</sequence>
<evidence type="ECO:0000256" key="9">
    <source>
        <dbReference type="SAM" id="SignalP"/>
    </source>
</evidence>
<evidence type="ECO:0000259" key="10">
    <source>
        <dbReference type="SMART" id="SM00423"/>
    </source>
</evidence>
<protein>
    <recommendedName>
        <fullName evidence="10">PSI domain-containing protein</fullName>
    </recommendedName>
</protein>
<reference evidence="13" key="1">
    <citation type="submission" date="2012-12" db="EMBL/GenBank/DDBJ databases">
        <authorList>
            <person name="Hellsten U."/>
            <person name="Grimwood J."/>
            <person name="Chapman J.A."/>
            <person name="Shapiro H."/>
            <person name="Aerts A."/>
            <person name="Otillar R.P."/>
            <person name="Terry A.Y."/>
            <person name="Boore J.L."/>
            <person name="Simakov O."/>
            <person name="Marletaz F."/>
            <person name="Cho S.-J."/>
            <person name="Edsinger-Gonzales E."/>
            <person name="Havlak P."/>
            <person name="Kuo D.-H."/>
            <person name="Larsson T."/>
            <person name="Lv J."/>
            <person name="Arendt D."/>
            <person name="Savage R."/>
            <person name="Osoegawa K."/>
            <person name="de Jong P."/>
            <person name="Lindberg D.R."/>
            <person name="Seaver E.C."/>
            <person name="Weisblat D.A."/>
            <person name="Putnam N.H."/>
            <person name="Grigoriev I.V."/>
            <person name="Rokhsar D.S."/>
        </authorList>
    </citation>
    <scope>NUCLEOTIDE SEQUENCE</scope>
    <source>
        <strain evidence="13">I ESC-2004</strain>
    </source>
</reference>
<dbReference type="PANTHER" id="PTHR13055:SF12">
    <property type="entry name" value="LD40707P"/>
    <property type="match status" value="1"/>
</dbReference>
<dbReference type="FunCoup" id="R7UQG2">
    <property type="interactions" value="190"/>
</dbReference>
<dbReference type="OrthoDB" id="6285106at2759"/>
<evidence type="ECO:0000313" key="11">
    <source>
        <dbReference type="EMBL" id="ELU05641.1"/>
    </source>
</evidence>
<dbReference type="Gene3D" id="3.30.1680.10">
    <property type="entry name" value="ligand-binding face of the semaphorins, domain 2"/>
    <property type="match status" value="1"/>
</dbReference>
<dbReference type="EnsemblMetazoa" id="CapteT229007">
    <property type="protein sequence ID" value="CapteP229007"/>
    <property type="gene ID" value="CapteG229007"/>
</dbReference>
<name>R7UQG2_CAPTE</name>
<feature type="transmembrane region" description="Helical" evidence="8">
    <location>
        <begin position="397"/>
        <end position="420"/>
    </location>
</feature>
<dbReference type="HOGENOM" id="CLU_512199_0_0_1"/>
<keyword evidence="3 9" id="KW-0732">Signal</keyword>
<proteinExistence type="predicted"/>
<gene>
    <name evidence="11" type="ORF">CAPTEDRAFT_229007</name>
</gene>
<dbReference type="InterPro" id="IPR002165">
    <property type="entry name" value="Plexin_repeat"/>
</dbReference>
<dbReference type="EMBL" id="AMQN01001310">
    <property type="status" value="NOT_ANNOTATED_CDS"/>
    <property type="molecule type" value="Genomic_DNA"/>
</dbReference>
<dbReference type="InterPro" id="IPR031152">
    <property type="entry name" value="PLXDC"/>
</dbReference>
<evidence type="ECO:0000256" key="1">
    <source>
        <dbReference type="ARBA" id="ARBA00004479"/>
    </source>
</evidence>
<evidence type="ECO:0000313" key="13">
    <source>
        <dbReference type="Proteomes" id="UP000014760"/>
    </source>
</evidence>
<evidence type="ECO:0000256" key="4">
    <source>
        <dbReference type="ARBA" id="ARBA00022989"/>
    </source>
</evidence>
<dbReference type="PANTHER" id="PTHR13055">
    <property type="entry name" value="TUMOR ENDOTHELIAL MARKER 7 RELATED"/>
    <property type="match status" value="1"/>
</dbReference>
<dbReference type="OMA" id="LKAQPTC"/>
<dbReference type="InterPro" id="IPR016201">
    <property type="entry name" value="PSI"/>
</dbReference>
<evidence type="ECO:0000256" key="7">
    <source>
        <dbReference type="SAM" id="MobiDB-lite"/>
    </source>
</evidence>
<dbReference type="SMART" id="SM00423">
    <property type="entry name" value="PSI"/>
    <property type="match status" value="1"/>
</dbReference>
<keyword evidence="4 8" id="KW-1133">Transmembrane helix</keyword>
<keyword evidence="5 8" id="KW-0472">Membrane</keyword>
<evidence type="ECO:0000313" key="12">
    <source>
        <dbReference type="EnsemblMetazoa" id="CapteP229007"/>
    </source>
</evidence>
<evidence type="ECO:0000256" key="8">
    <source>
        <dbReference type="SAM" id="Phobius"/>
    </source>
</evidence>
<organism evidence="11">
    <name type="scientific">Capitella teleta</name>
    <name type="common">Polychaete worm</name>
    <dbReference type="NCBI Taxonomy" id="283909"/>
    <lineage>
        <taxon>Eukaryota</taxon>
        <taxon>Metazoa</taxon>
        <taxon>Spiralia</taxon>
        <taxon>Lophotrochozoa</taxon>
        <taxon>Annelida</taxon>
        <taxon>Polychaeta</taxon>
        <taxon>Sedentaria</taxon>
        <taxon>Scolecida</taxon>
        <taxon>Capitellidae</taxon>
        <taxon>Capitella</taxon>
    </lineage>
</organism>
<keyword evidence="2 8" id="KW-0812">Transmembrane</keyword>
<keyword evidence="13" id="KW-1185">Reference proteome</keyword>
<reference evidence="11 13" key="2">
    <citation type="journal article" date="2013" name="Nature">
        <title>Insights into bilaterian evolution from three spiralian genomes.</title>
        <authorList>
            <person name="Simakov O."/>
            <person name="Marletaz F."/>
            <person name="Cho S.J."/>
            <person name="Edsinger-Gonzales E."/>
            <person name="Havlak P."/>
            <person name="Hellsten U."/>
            <person name="Kuo D.H."/>
            <person name="Larsson T."/>
            <person name="Lv J."/>
            <person name="Arendt D."/>
            <person name="Savage R."/>
            <person name="Osoegawa K."/>
            <person name="de Jong P."/>
            <person name="Grimwood J."/>
            <person name="Chapman J.A."/>
            <person name="Shapiro H."/>
            <person name="Aerts A."/>
            <person name="Otillar R.P."/>
            <person name="Terry A.Y."/>
            <person name="Boore J.L."/>
            <person name="Grigoriev I.V."/>
            <person name="Lindberg D.R."/>
            <person name="Seaver E.C."/>
            <person name="Weisblat D.A."/>
            <person name="Putnam N.H."/>
            <person name="Rokhsar D.S."/>
        </authorList>
    </citation>
    <scope>NUCLEOTIDE SEQUENCE</scope>
    <source>
        <strain evidence="11 13">I ESC-2004</strain>
    </source>
</reference>
<feature type="region of interest" description="Disordered" evidence="7">
    <location>
        <begin position="73"/>
        <end position="104"/>
    </location>
</feature>
<dbReference type="Pfam" id="PF01437">
    <property type="entry name" value="PSI"/>
    <property type="match status" value="1"/>
</dbReference>
<accession>R7UQG2</accession>
<evidence type="ECO:0000256" key="5">
    <source>
        <dbReference type="ARBA" id="ARBA00023136"/>
    </source>
</evidence>
<evidence type="ECO:0000256" key="6">
    <source>
        <dbReference type="ARBA" id="ARBA00023180"/>
    </source>
</evidence>
<evidence type="ECO:0000256" key="3">
    <source>
        <dbReference type="ARBA" id="ARBA00022729"/>
    </source>
</evidence>